<proteinExistence type="predicted"/>
<protein>
    <submittedName>
        <fullName evidence="2">Uncharacterized protein</fullName>
    </submittedName>
</protein>
<dbReference type="EMBL" id="CAJOBA010000055">
    <property type="protein sequence ID" value="CAF3499161.1"/>
    <property type="molecule type" value="Genomic_DNA"/>
</dbReference>
<dbReference type="AlphaFoldDB" id="A0A815N5B9"/>
<evidence type="ECO:0000313" key="3">
    <source>
        <dbReference type="EMBL" id="CAF3499161.1"/>
    </source>
</evidence>
<evidence type="ECO:0000313" key="5">
    <source>
        <dbReference type="Proteomes" id="UP000663829"/>
    </source>
</evidence>
<comment type="caution">
    <text evidence="2">The sequence shown here is derived from an EMBL/GenBank/DDBJ whole genome shotgun (WGS) entry which is preliminary data.</text>
</comment>
<gene>
    <name evidence="2" type="ORF">GPM918_LOCUS34042</name>
    <name evidence="1" type="ORF">OVA965_LOCUS415</name>
    <name evidence="4" type="ORF">SRO942_LOCUS34738</name>
    <name evidence="3" type="ORF">TMI583_LOCUS415</name>
</gene>
<dbReference type="Proteomes" id="UP000681722">
    <property type="component" value="Unassembled WGS sequence"/>
</dbReference>
<dbReference type="EMBL" id="CAJNOQ010018574">
    <property type="protein sequence ID" value="CAF1431948.1"/>
    <property type="molecule type" value="Genomic_DNA"/>
</dbReference>
<reference evidence="2" key="1">
    <citation type="submission" date="2021-02" db="EMBL/GenBank/DDBJ databases">
        <authorList>
            <person name="Nowell W R."/>
        </authorList>
    </citation>
    <scope>NUCLEOTIDE SEQUENCE</scope>
</reference>
<dbReference type="EMBL" id="CAJOBC010084010">
    <property type="protein sequence ID" value="CAF4310440.1"/>
    <property type="molecule type" value="Genomic_DNA"/>
</dbReference>
<dbReference type="Proteomes" id="UP000677228">
    <property type="component" value="Unassembled WGS sequence"/>
</dbReference>
<evidence type="ECO:0000313" key="2">
    <source>
        <dbReference type="EMBL" id="CAF1431948.1"/>
    </source>
</evidence>
<evidence type="ECO:0000313" key="4">
    <source>
        <dbReference type="EMBL" id="CAF4310440.1"/>
    </source>
</evidence>
<evidence type="ECO:0000313" key="1">
    <source>
        <dbReference type="EMBL" id="CAF0725781.1"/>
    </source>
</evidence>
<name>A0A815N5B9_9BILA</name>
<organism evidence="2 5">
    <name type="scientific">Didymodactylos carnosus</name>
    <dbReference type="NCBI Taxonomy" id="1234261"/>
    <lineage>
        <taxon>Eukaryota</taxon>
        <taxon>Metazoa</taxon>
        <taxon>Spiralia</taxon>
        <taxon>Gnathifera</taxon>
        <taxon>Rotifera</taxon>
        <taxon>Eurotatoria</taxon>
        <taxon>Bdelloidea</taxon>
        <taxon>Philodinida</taxon>
        <taxon>Philodinidae</taxon>
        <taxon>Didymodactylos</taxon>
    </lineage>
</organism>
<dbReference type="Proteomes" id="UP000682733">
    <property type="component" value="Unassembled WGS sequence"/>
</dbReference>
<dbReference type="EMBL" id="CAJNOK010000055">
    <property type="protein sequence ID" value="CAF0725781.1"/>
    <property type="molecule type" value="Genomic_DNA"/>
</dbReference>
<accession>A0A815N5B9</accession>
<keyword evidence="5" id="KW-1185">Reference proteome</keyword>
<sequence>MDTQGYAGPFSLTAGSGIACSFVIAPSIYGTIATQRFNSTYGTTYTNTGTTDSDSGYICFNSIDVANTSGFIVETSINFLPASVPSQANIILAVIAWTVIPNQLYITSMYQIPSTALSNQTGVQSISVPSLYIQEGQYLSIWFANNGLSGSAARSNGRNQYWSATSNILYNVQNDIPLTFTSFGPAGNAVQFTVNTIVN</sequence>
<dbReference type="Proteomes" id="UP000663829">
    <property type="component" value="Unassembled WGS sequence"/>
</dbReference>